<name>A0A3N8PKK6_9BURK</name>
<dbReference type="EMBL" id="QTQV01000014">
    <property type="protein sequence ID" value="RQT12121.1"/>
    <property type="molecule type" value="Genomic_DNA"/>
</dbReference>
<comment type="caution">
    <text evidence="1">The sequence shown here is derived from an EMBL/GenBank/DDBJ whole genome shotgun (WGS) entry which is preliminary data.</text>
</comment>
<dbReference type="Proteomes" id="UP000277921">
    <property type="component" value="Unassembled WGS sequence"/>
</dbReference>
<gene>
    <name evidence="1" type="ORF">DF051_23110</name>
</gene>
<proteinExistence type="predicted"/>
<sequence length="76" mass="8620">MERCRMAKIALNNQTLDVLAGKLQQLKALFESIQDEVTGSHFRACVLCDIGHDIVERVDCELNELRSTLQSEVHHV</sequence>
<evidence type="ECO:0000313" key="2">
    <source>
        <dbReference type="Proteomes" id="UP000277921"/>
    </source>
</evidence>
<protein>
    <submittedName>
        <fullName evidence="1">Uncharacterized protein</fullName>
    </submittedName>
</protein>
<organism evidence="1 2">
    <name type="scientific">Burkholderia contaminans</name>
    <dbReference type="NCBI Taxonomy" id="488447"/>
    <lineage>
        <taxon>Bacteria</taxon>
        <taxon>Pseudomonadati</taxon>
        <taxon>Pseudomonadota</taxon>
        <taxon>Betaproteobacteria</taxon>
        <taxon>Burkholderiales</taxon>
        <taxon>Burkholderiaceae</taxon>
        <taxon>Burkholderia</taxon>
        <taxon>Burkholderia cepacia complex</taxon>
    </lineage>
</organism>
<evidence type="ECO:0000313" key="1">
    <source>
        <dbReference type="EMBL" id="RQT12121.1"/>
    </source>
</evidence>
<accession>A0A3N8PKK6</accession>
<dbReference type="AlphaFoldDB" id="A0A3N8PKK6"/>
<reference evidence="1 2" key="1">
    <citation type="submission" date="2018-08" db="EMBL/GenBank/DDBJ databases">
        <title>Comparative analysis of Burkholderia isolates from Puerto Rico.</title>
        <authorList>
            <person name="Hall C."/>
            <person name="Sahl J."/>
            <person name="Wagner D."/>
        </authorList>
    </citation>
    <scope>NUCLEOTIDE SEQUENCE [LARGE SCALE GENOMIC DNA]</scope>
    <source>
        <strain evidence="1 2">Bp9025</strain>
    </source>
</reference>